<keyword evidence="5 9" id="KW-1133">Transmembrane helix</keyword>
<evidence type="ECO:0000256" key="7">
    <source>
        <dbReference type="ARBA" id="ARBA00023136"/>
    </source>
</evidence>
<keyword evidence="12" id="KW-1185">Reference proteome</keyword>
<evidence type="ECO:0000256" key="2">
    <source>
        <dbReference type="ARBA" id="ARBA00008873"/>
    </source>
</evidence>
<evidence type="ECO:0000256" key="6">
    <source>
        <dbReference type="ARBA" id="ARBA00023065"/>
    </source>
</evidence>
<feature type="compositionally biased region" description="Basic and acidic residues" evidence="8">
    <location>
        <begin position="758"/>
        <end position="769"/>
    </location>
</feature>
<feature type="transmembrane region" description="Helical" evidence="9">
    <location>
        <begin position="498"/>
        <end position="518"/>
    </location>
</feature>
<dbReference type="InterPro" id="IPR058533">
    <property type="entry name" value="Cation_efflux_TM"/>
</dbReference>
<feature type="region of interest" description="Disordered" evidence="8">
    <location>
        <begin position="63"/>
        <end position="94"/>
    </location>
</feature>
<feature type="transmembrane region" description="Helical" evidence="9">
    <location>
        <begin position="117"/>
        <end position="136"/>
    </location>
</feature>
<feature type="domain" description="Cation efflux protein transmembrane" evidence="10">
    <location>
        <begin position="473"/>
        <end position="605"/>
    </location>
</feature>
<comment type="subcellular location">
    <subcellularLocation>
        <location evidence="1">Membrane</location>
        <topology evidence="1">Multi-pass membrane protein</topology>
    </subcellularLocation>
</comment>
<feature type="compositionally biased region" description="Basic residues" evidence="8">
    <location>
        <begin position="733"/>
        <end position="757"/>
    </location>
</feature>
<protein>
    <recommendedName>
        <fullName evidence="10">Cation efflux protein transmembrane domain-containing protein</fullName>
    </recommendedName>
</protein>
<dbReference type="GO" id="GO:0005385">
    <property type="term" value="F:zinc ion transmembrane transporter activity"/>
    <property type="evidence" value="ECO:0007669"/>
    <property type="project" value="InterPro"/>
</dbReference>
<dbReference type="SUPFAM" id="SSF161111">
    <property type="entry name" value="Cation efflux protein transmembrane domain-like"/>
    <property type="match status" value="1"/>
</dbReference>
<feature type="domain" description="Cation efflux protein transmembrane" evidence="10">
    <location>
        <begin position="821"/>
        <end position="891"/>
    </location>
</feature>
<dbReference type="FunFam" id="1.20.1510.10:FF:000033">
    <property type="entry name" value="Unplaced genomic scaffold supercont1.9, whole genome shotgun sequence"/>
    <property type="match status" value="1"/>
</dbReference>
<evidence type="ECO:0000313" key="11">
    <source>
        <dbReference type="EMBL" id="KAK3013865.1"/>
    </source>
</evidence>
<keyword evidence="7 9" id="KW-0472">Membrane</keyword>
<feature type="transmembrane region" description="Helical" evidence="9">
    <location>
        <begin position="472"/>
        <end position="492"/>
    </location>
</feature>
<dbReference type="AlphaFoldDB" id="A0AA88VYL6"/>
<accession>A0AA88VYL6</accession>
<feature type="transmembrane region" description="Helical" evidence="9">
    <location>
        <begin position="834"/>
        <end position="855"/>
    </location>
</feature>
<feature type="transmembrane region" description="Helical" evidence="9">
    <location>
        <begin position="148"/>
        <end position="169"/>
    </location>
</feature>
<feature type="compositionally biased region" description="Basic residues" evidence="8">
    <location>
        <begin position="610"/>
        <end position="625"/>
    </location>
</feature>
<dbReference type="Pfam" id="PF01545">
    <property type="entry name" value="Cation_efflux"/>
    <property type="match status" value="2"/>
</dbReference>
<evidence type="ECO:0000256" key="1">
    <source>
        <dbReference type="ARBA" id="ARBA00004141"/>
    </source>
</evidence>
<evidence type="ECO:0000313" key="12">
    <source>
        <dbReference type="Proteomes" id="UP001188597"/>
    </source>
</evidence>
<dbReference type="Proteomes" id="UP001188597">
    <property type="component" value="Unassembled WGS sequence"/>
</dbReference>
<feature type="transmembrane region" description="Helical" evidence="9">
    <location>
        <begin position="253"/>
        <end position="270"/>
    </location>
</feature>
<dbReference type="PANTHER" id="PTHR45755:SF4">
    <property type="entry name" value="ZINC TRANSPORTER 7"/>
    <property type="match status" value="1"/>
</dbReference>
<keyword evidence="6" id="KW-0406">Ion transport</keyword>
<gene>
    <name evidence="11" type="ORF">RJ639_009262</name>
</gene>
<dbReference type="Gene3D" id="1.20.1510.10">
    <property type="entry name" value="Cation efflux protein transmembrane domain"/>
    <property type="match status" value="2"/>
</dbReference>
<evidence type="ECO:0000256" key="4">
    <source>
        <dbReference type="ARBA" id="ARBA00022692"/>
    </source>
</evidence>
<keyword evidence="4 9" id="KW-0812">Transmembrane</keyword>
<keyword evidence="3" id="KW-0813">Transport</keyword>
<feature type="transmembrane region" description="Helical" evidence="9">
    <location>
        <begin position="331"/>
        <end position="352"/>
    </location>
</feature>
<feature type="compositionally biased region" description="Basic and acidic residues" evidence="8">
    <location>
        <begin position="711"/>
        <end position="732"/>
    </location>
</feature>
<dbReference type="PANTHER" id="PTHR45755">
    <property type="match status" value="1"/>
</dbReference>
<evidence type="ECO:0000256" key="5">
    <source>
        <dbReference type="ARBA" id="ARBA00022989"/>
    </source>
</evidence>
<dbReference type="InterPro" id="IPR027469">
    <property type="entry name" value="Cation_efflux_TMD_sf"/>
</dbReference>
<feature type="compositionally biased region" description="Basic and acidic residues" evidence="8">
    <location>
        <begin position="693"/>
        <end position="705"/>
    </location>
</feature>
<feature type="transmembrane region" description="Helical" evidence="9">
    <location>
        <begin position="861"/>
        <end position="883"/>
    </location>
</feature>
<organism evidence="11 12">
    <name type="scientific">Escallonia herrerae</name>
    <dbReference type="NCBI Taxonomy" id="1293975"/>
    <lineage>
        <taxon>Eukaryota</taxon>
        <taxon>Viridiplantae</taxon>
        <taxon>Streptophyta</taxon>
        <taxon>Embryophyta</taxon>
        <taxon>Tracheophyta</taxon>
        <taxon>Spermatophyta</taxon>
        <taxon>Magnoliopsida</taxon>
        <taxon>eudicotyledons</taxon>
        <taxon>Gunneridae</taxon>
        <taxon>Pentapetalae</taxon>
        <taxon>asterids</taxon>
        <taxon>campanulids</taxon>
        <taxon>Escalloniales</taxon>
        <taxon>Escalloniaceae</taxon>
        <taxon>Escallonia</taxon>
    </lineage>
</organism>
<dbReference type="GO" id="GO:0005794">
    <property type="term" value="C:Golgi apparatus"/>
    <property type="evidence" value="ECO:0007669"/>
    <property type="project" value="TreeGrafter"/>
</dbReference>
<dbReference type="NCBIfam" id="TIGR01297">
    <property type="entry name" value="CDF"/>
    <property type="match status" value="2"/>
</dbReference>
<feature type="compositionally biased region" description="Basic and acidic residues" evidence="8">
    <location>
        <begin position="626"/>
        <end position="640"/>
    </location>
</feature>
<dbReference type="InterPro" id="IPR045316">
    <property type="entry name" value="Msc2-like"/>
</dbReference>
<evidence type="ECO:0000256" key="8">
    <source>
        <dbReference type="SAM" id="MobiDB-lite"/>
    </source>
</evidence>
<feature type="transmembrane region" description="Helical" evidence="9">
    <location>
        <begin position="570"/>
        <end position="593"/>
    </location>
</feature>
<dbReference type="EMBL" id="JAVXUP010001263">
    <property type="protein sequence ID" value="KAK3013865.1"/>
    <property type="molecule type" value="Genomic_DNA"/>
</dbReference>
<comment type="similarity">
    <text evidence="2">Belongs to the cation diffusion facilitator (CDF) transporter (TC 2.A.4) family. SLC30A subfamily.</text>
</comment>
<name>A0AA88VYL6_9ASTE</name>
<feature type="compositionally biased region" description="Low complexity" evidence="8">
    <location>
        <begin position="68"/>
        <end position="91"/>
    </location>
</feature>
<feature type="transmembrane region" description="Helical" evidence="9">
    <location>
        <begin position="417"/>
        <end position="434"/>
    </location>
</feature>
<sequence length="1011" mass="113821">MRVHGAPLQEPSLLQGLESASPGLLSRNRAEWFKIGFLSPPPLPQTPNQTGIMADHNHHLHLHRPHRLSLPSRPSTTTTTTSTPRPYSLYPYPYPPLTPTPTPSKHRLSKSTNTKTSSLSFLLLLLFSLRSLYSLLPFLRSSPPSFSLFPFSFLVSLLSFLLTLSFSFFPLKQNQPTFSLASITPSQHRLLVLKSFLLATVFLLRFQALRYCGTAAMILAELSGNVAARFLAEGRSRLLMNRDRVGSSKVRGFCILLTGLFLLSVSWDRIECFPLSLVNVEKLGFTILPGESCVRFWPMLLPFLSGFLGCYERVSMNWGSVRELGRKRVQLISLFFTTVVLFIPAVVSMFVYEAQGVGVSVENLGWPLANTVVFGVLLSETFTDEKLATSKDFQREYFVTFLCTLVLELFYFPELSLWGLLICGLLIGIAVRELDPVYSNYLELGLESSDSFTTSIMKPVRHILSERKSRKIALFLLINTGYMVVEFVAGFMSNSLGLISDACHMLFDCAALAIGLYASYISRLPANTEYNYGRGRFEVLSGYVNAVFLVLVGALIVLESIERILDPQEISTSSLMAVSIGGLLVNVVGLIFFHDEHHHAHGGSGSCSHSHSHSHSNSDHHHHHQHSQDHVGHDEKVHSKQHQECITVIHDCYGKSGPEDQCCASHKHNGSDHHQSGIKESYKGKGALCHGHQHNDHGHQHDHHDHVHQHDHRDHGHQHDHLDHGNQHDHCDHGHHHDHHDHEHHHHRDHHAHHQHDHQHDHHDHDDEHHHHHDHHAHGNVPVISHSQANESHLARDSHALCDNHSHGHVEVSRERDVSQKQHHHHIDHNMEGIFLHVLADTLGSVGVVISTLLIQYKGWLVADPACSIFISILIVSSVIPLLRNSAEILLQRIPRAHERDLKEALNDVTRIKGFCGIQNLHVWSFTNMDVVGTLHLHVSAEMDKVSAKAQVSDILRDAGVKDLTVQTEQSSCALVQVSRWRHRSSLGLMDQEIAKEQGNELLPLLQWFRD</sequence>
<dbReference type="GO" id="GO:0016020">
    <property type="term" value="C:membrane"/>
    <property type="evidence" value="ECO:0007669"/>
    <property type="project" value="UniProtKB-SubCell"/>
</dbReference>
<evidence type="ECO:0000256" key="3">
    <source>
        <dbReference type="ARBA" id="ARBA00022448"/>
    </source>
</evidence>
<feature type="region of interest" description="Disordered" evidence="8">
    <location>
        <begin position="685"/>
        <end position="780"/>
    </location>
</feature>
<feature type="region of interest" description="Disordered" evidence="8">
    <location>
        <begin position="603"/>
        <end position="640"/>
    </location>
</feature>
<evidence type="ECO:0000256" key="9">
    <source>
        <dbReference type="SAM" id="Phobius"/>
    </source>
</evidence>
<dbReference type="GO" id="GO:0006882">
    <property type="term" value="P:intracellular zinc ion homeostasis"/>
    <property type="evidence" value="ECO:0007669"/>
    <property type="project" value="InterPro"/>
</dbReference>
<proteinExistence type="inferred from homology"/>
<reference evidence="11" key="1">
    <citation type="submission" date="2022-12" db="EMBL/GenBank/DDBJ databases">
        <title>Draft genome assemblies for two species of Escallonia (Escalloniales).</title>
        <authorList>
            <person name="Chanderbali A."/>
            <person name="Dervinis C."/>
            <person name="Anghel I."/>
            <person name="Soltis D."/>
            <person name="Soltis P."/>
            <person name="Zapata F."/>
        </authorList>
    </citation>
    <scope>NUCLEOTIDE SEQUENCE</scope>
    <source>
        <strain evidence="11">UCBG64.0493</strain>
        <tissue evidence="11">Leaf</tissue>
    </source>
</reference>
<feature type="transmembrane region" description="Helical" evidence="9">
    <location>
        <begin position="539"/>
        <end position="558"/>
    </location>
</feature>
<comment type="caution">
    <text evidence="11">The sequence shown here is derived from an EMBL/GenBank/DDBJ whole genome shotgun (WGS) entry which is preliminary data.</text>
</comment>
<feature type="transmembrane region" description="Helical" evidence="9">
    <location>
        <begin position="294"/>
        <end position="311"/>
    </location>
</feature>
<evidence type="ECO:0000259" key="10">
    <source>
        <dbReference type="Pfam" id="PF01545"/>
    </source>
</evidence>
<dbReference type="InterPro" id="IPR002524">
    <property type="entry name" value="Cation_efflux"/>
</dbReference>